<evidence type="ECO:0000313" key="1">
    <source>
        <dbReference type="EMBL" id="QLG30077.1"/>
    </source>
</evidence>
<dbReference type="Proteomes" id="UP000509750">
    <property type="component" value="Plasmid unnamed3"/>
</dbReference>
<geneLocation type="plasmid" evidence="1 2">
    <name>unnamed3</name>
</geneLocation>
<dbReference type="KEGG" id="halg:HUG10_21055"/>
<keyword evidence="1" id="KW-0614">Plasmid</keyword>
<accession>A0A7D5KGU0</accession>
<dbReference type="GeneID" id="56031378"/>
<dbReference type="EMBL" id="CP058532">
    <property type="protein sequence ID" value="QLG30077.1"/>
    <property type="molecule type" value="Genomic_DNA"/>
</dbReference>
<reference evidence="1 2" key="1">
    <citation type="submission" date="2020-07" db="EMBL/GenBank/DDBJ databases">
        <title>Gai3-2, isolated from salt lake.</title>
        <authorList>
            <person name="Cui H."/>
            <person name="Shi X."/>
        </authorList>
    </citation>
    <scope>NUCLEOTIDE SEQUENCE [LARGE SCALE GENOMIC DNA]</scope>
    <source>
        <strain evidence="1 2">Gai3-2</strain>
        <plasmid evidence="1 2">unnamed3</plasmid>
    </source>
</reference>
<proteinExistence type="predicted"/>
<sequence>MATVVHDGVECEVVDEETHYDKRMLRIEGPDRRGWVFDTDVEEVA</sequence>
<name>A0A7D5KGU0_9EURY</name>
<gene>
    <name evidence="1" type="ORF">HUG10_21055</name>
</gene>
<dbReference type="RefSeq" id="WP_179171651.1">
    <property type="nucleotide sequence ID" value="NZ_CP058532.1"/>
</dbReference>
<keyword evidence="2" id="KW-1185">Reference proteome</keyword>
<evidence type="ECO:0000313" key="2">
    <source>
        <dbReference type="Proteomes" id="UP000509750"/>
    </source>
</evidence>
<organism evidence="1 2">
    <name type="scientific">Halorarum halophilum</name>
    <dbReference type="NCBI Taxonomy" id="2743090"/>
    <lineage>
        <taxon>Archaea</taxon>
        <taxon>Methanobacteriati</taxon>
        <taxon>Methanobacteriota</taxon>
        <taxon>Stenosarchaea group</taxon>
        <taxon>Halobacteria</taxon>
        <taxon>Halobacteriales</taxon>
        <taxon>Haloferacaceae</taxon>
        <taxon>Halorarum</taxon>
    </lineage>
</organism>
<protein>
    <submittedName>
        <fullName evidence="1">Uncharacterized protein</fullName>
    </submittedName>
</protein>
<dbReference type="AlphaFoldDB" id="A0A7D5KGU0"/>